<feature type="transmembrane region" description="Helical" evidence="2">
    <location>
        <begin position="44"/>
        <end position="63"/>
    </location>
</feature>
<keyword evidence="2" id="KW-0812">Transmembrane</keyword>
<dbReference type="EMBL" id="SMOL01000366">
    <property type="protein sequence ID" value="KAB2619934.1"/>
    <property type="molecule type" value="Genomic_DNA"/>
</dbReference>
<evidence type="ECO:0000313" key="4">
    <source>
        <dbReference type="EMBL" id="KAB2619934.1"/>
    </source>
</evidence>
<keyword evidence="2" id="KW-0472">Membrane</keyword>
<dbReference type="Proteomes" id="UP000327157">
    <property type="component" value="Unassembled WGS sequence"/>
</dbReference>
<proteinExistence type="predicted"/>
<keyword evidence="3" id="KW-0238">DNA-binding</keyword>
<evidence type="ECO:0000256" key="1">
    <source>
        <dbReference type="SAM" id="MobiDB-lite"/>
    </source>
</evidence>
<sequence length="65" mass="6893">MVVVNSCPMEKRAPSKPSRALTALPATTTETSTEKKLKVNSSSIIFPLGIIISIIPSIGRLELGV</sequence>
<accession>A0A5N5FSD8</accession>
<dbReference type="EMBL" id="SMOL01000613">
    <property type="protein sequence ID" value="KAB2604501.1"/>
    <property type="molecule type" value="Genomic_DNA"/>
</dbReference>
<comment type="caution">
    <text evidence="3">The sequence shown here is derived from an EMBL/GenBank/DDBJ whole genome shotgun (WGS) entry which is preliminary data.</text>
</comment>
<reference evidence="3 5" key="1">
    <citation type="submission" date="2019-09" db="EMBL/GenBank/DDBJ databases">
        <authorList>
            <person name="Ou C."/>
        </authorList>
    </citation>
    <scope>NUCLEOTIDE SEQUENCE [LARGE SCALE GENOMIC DNA]</scope>
    <source>
        <strain evidence="3">S2</strain>
        <tissue evidence="3">Leaf</tissue>
    </source>
</reference>
<evidence type="ECO:0000313" key="3">
    <source>
        <dbReference type="EMBL" id="KAB2604501.1"/>
    </source>
</evidence>
<dbReference type="GO" id="GO:0003677">
    <property type="term" value="F:DNA binding"/>
    <property type="evidence" value="ECO:0007669"/>
    <property type="project" value="UniProtKB-KW"/>
</dbReference>
<dbReference type="GO" id="GO:0008270">
    <property type="term" value="F:zinc ion binding"/>
    <property type="evidence" value="ECO:0007669"/>
    <property type="project" value="UniProtKB-KW"/>
</dbReference>
<gene>
    <name evidence="4" type="ORF">D8674_039602</name>
    <name evidence="3" type="ORF">D8674_040903</name>
</gene>
<evidence type="ECO:0000313" key="5">
    <source>
        <dbReference type="Proteomes" id="UP000327157"/>
    </source>
</evidence>
<keyword evidence="3" id="KW-0862">Zinc</keyword>
<organism evidence="3 5">
    <name type="scientific">Pyrus ussuriensis x Pyrus communis</name>
    <dbReference type="NCBI Taxonomy" id="2448454"/>
    <lineage>
        <taxon>Eukaryota</taxon>
        <taxon>Viridiplantae</taxon>
        <taxon>Streptophyta</taxon>
        <taxon>Embryophyta</taxon>
        <taxon>Tracheophyta</taxon>
        <taxon>Spermatophyta</taxon>
        <taxon>Magnoliopsida</taxon>
        <taxon>eudicotyledons</taxon>
        <taxon>Gunneridae</taxon>
        <taxon>Pentapetalae</taxon>
        <taxon>rosids</taxon>
        <taxon>fabids</taxon>
        <taxon>Rosales</taxon>
        <taxon>Rosaceae</taxon>
        <taxon>Amygdaloideae</taxon>
        <taxon>Maleae</taxon>
        <taxon>Pyrus</taxon>
    </lineage>
</organism>
<keyword evidence="2" id="KW-1133">Transmembrane helix</keyword>
<dbReference type="AlphaFoldDB" id="A0A5N5FSD8"/>
<keyword evidence="3" id="KW-0479">Metal-binding</keyword>
<name>A0A5N5FSD8_9ROSA</name>
<feature type="region of interest" description="Disordered" evidence="1">
    <location>
        <begin position="1"/>
        <end position="27"/>
    </location>
</feature>
<keyword evidence="3" id="KW-0371">Homeobox</keyword>
<keyword evidence="3" id="KW-0863">Zinc-finger</keyword>
<protein>
    <submittedName>
        <fullName evidence="3">Zinc-finger homeodomain protein 3</fullName>
    </submittedName>
</protein>
<keyword evidence="5" id="KW-1185">Reference proteome</keyword>
<reference evidence="3 5" key="2">
    <citation type="submission" date="2019-11" db="EMBL/GenBank/DDBJ databases">
        <title>A de novo genome assembly of a pear dwarfing rootstock.</title>
        <authorList>
            <person name="Wang F."/>
            <person name="Wang J."/>
            <person name="Li S."/>
            <person name="Zhang Y."/>
            <person name="Fang M."/>
            <person name="Ma L."/>
            <person name="Zhao Y."/>
            <person name="Jiang S."/>
        </authorList>
    </citation>
    <scope>NUCLEOTIDE SEQUENCE [LARGE SCALE GENOMIC DNA]</scope>
    <source>
        <strain evidence="3">S2</strain>
        <tissue evidence="3">Leaf</tissue>
    </source>
</reference>
<evidence type="ECO:0000256" key="2">
    <source>
        <dbReference type="SAM" id="Phobius"/>
    </source>
</evidence>